<proteinExistence type="predicted"/>
<evidence type="ECO:0000313" key="2">
    <source>
        <dbReference type="EMBL" id="MDQ1024421.1"/>
    </source>
</evidence>
<sequence>MVHTPRHQAESLLNALDPLPYPLRMRELAARTRELEETRPLLDELESRGAYERGLAVVAAAVAGDTEWIAARIADPDSFVRGHALRTADSLQVPDSAYESALTDAPEAIRRQLLRAVVAGRRTALADRLVDGVRAEWGDEEAARLLPGCSPETVARLLPALLHAVRGSKALGRRHPNALLDVAERELAALPESLRDAWWQRHTEVVVVTVTAEPLRVLELVERLGPSRIPAQLLDQAGAFAAVAPERVLRLLISGRFPSYIGARSLSLQRRLARSEAEELAGYGRMLTALGGLAPLLQALPPARRHAFYTASTADRGAGGATVDAVILEALPRSCVAEEARRMAVAARERGEAWDTVLLAESFLPVAEVRERLIEATRRPAAEDRALAWPLLIRNAARSGDSAAVTSVLEESARLRNEQDPVRLPALNAMSRTPPALFTEDAEPHLDRIAADAVEARDSSHQTRGNLSELALSVLREHAAGGSRELVNWALRTLVRISGNTGRADLGRLDAKLRRGQEHQVYEALRPWIEAGAEKADYSLAFSLARAVGRRAPGMSELQELLWQAVRFGSDGTVRDAVELWLEPPATRDERAARVLALEPSAGTLRPVLDVITRRRTDLLDVLLADTPPYGRFLTKGSPWTVPVSHDVRRWLPRQQEAVARQLAEQAADAGLPSYTRVAAIAQGARIPGAGVGLVRDWTGASDVVLAEAALGALAHTDRPGDALPELLAHAGNDRARVAVYAATQASRHVAPSQLVEQLREVLLGPGIKVTSRKEAARLAAARLPIPVAAGLLTEAYERPGAHLDVRAACVAFAGALLTEENVWTLLHDASGAEPVLRAAVLRVSPLDLPERHRARYARLVRDVCATDDPATATLAFAALSHWAPWSPDAPTVLASATADLPNRTSWRAAAQGLVIAAAGSAGGAGGLREALRVLAEAEGESEPESETEAGANAFAADAEPRRDRPARQRVDHLVARLAQQARTAAVPIREAALGAGELLARYDGFVPQAASIAAFHLDLDAAAERVDASLDRLAALTEGRPVLAARTATELAARLRRTQEGDAEILFGAAQRLTVHGGHSEGLLATAITATLGTRTGWAPQWRAQLRALRRHPHPDVRDAALAQMTAYE</sequence>
<dbReference type="Proteomes" id="UP001230328">
    <property type="component" value="Unassembled WGS sequence"/>
</dbReference>
<dbReference type="EMBL" id="JAUSZI010000002">
    <property type="protein sequence ID" value="MDQ1024421.1"/>
    <property type="molecule type" value="Genomic_DNA"/>
</dbReference>
<name>A0ABU0SLJ5_9ACTN</name>
<evidence type="ECO:0000256" key="1">
    <source>
        <dbReference type="SAM" id="MobiDB-lite"/>
    </source>
</evidence>
<organism evidence="2 3">
    <name type="scientific">Streptomyces umbrinus</name>
    <dbReference type="NCBI Taxonomy" id="67370"/>
    <lineage>
        <taxon>Bacteria</taxon>
        <taxon>Bacillati</taxon>
        <taxon>Actinomycetota</taxon>
        <taxon>Actinomycetes</taxon>
        <taxon>Kitasatosporales</taxon>
        <taxon>Streptomycetaceae</taxon>
        <taxon>Streptomyces</taxon>
        <taxon>Streptomyces phaeochromogenes group</taxon>
    </lineage>
</organism>
<reference evidence="2 3" key="1">
    <citation type="submission" date="2023-07" db="EMBL/GenBank/DDBJ databases">
        <title>Comparative genomics of wheat-associated soil bacteria to identify genetic determinants of phenazine resistance.</title>
        <authorList>
            <person name="Mouncey N."/>
        </authorList>
    </citation>
    <scope>NUCLEOTIDE SEQUENCE [LARGE SCALE GENOMIC DNA]</scope>
    <source>
        <strain evidence="2 3">V2I4</strain>
    </source>
</reference>
<protein>
    <submittedName>
        <fullName evidence="2">Arc/MetJ family transcription regulator</fullName>
    </submittedName>
</protein>
<keyword evidence="3" id="KW-1185">Reference proteome</keyword>
<feature type="compositionally biased region" description="Low complexity" evidence="1">
    <location>
        <begin position="949"/>
        <end position="958"/>
    </location>
</feature>
<feature type="compositionally biased region" description="Acidic residues" evidence="1">
    <location>
        <begin position="938"/>
        <end position="948"/>
    </location>
</feature>
<gene>
    <name evidence="2" type="ORF">QF035_002003</name>
</gene>
<accession>A0ABU0SLJ5</accession>
<evidence type="ECO:0000313" key="3">
    <source>
        <dbReference type="Proteomes" id="UP001230328"/>
    </source>
</evidence>
<feature type="region of interest" description="Disordered" evidence="1">
    <location>
        <begin position="938"/>
        <end position="965"/>
    </location>
</feature>
<comment type="caution">
    <text evidence="2">The sequence shown here is derived from an EMBL/GenBank/DDBJ whole genome shotgun (WGS) entry which is preliminary data.</text>
</comment>
<dbReference type="RefSeq" id="WP_307519676.1">
    <property type="nucleotide sequence ID" value="NZ_JAUSZI010000002.1"/>
</dbReference>